<proteinExistence type="predicted"/>
<dbReference type="GO" id="GO:0005525">
    <property type="term" value="F:GTP binding"/>
    <property type="evidence" value="ECO:0007669"/>
    <property type="project" value="UniProtKB-KW"/>
</dbReference>
<dbReference type="InterPro" id="IPR005225">
    <property type="entry name" value="Small_GTP-bd"/>
</dbReference>
<gene>
    <name evidence="3" type="ORF">MCOS_LOCUS6397</name>
</gene>
<dbReference type="CDD" id="cd00157">
    <property type="entry name" value="Rho"/>
    <property type="match status" value="1"/>
</dbReference>
<dbReference type="GO" id="GO:0003924">
    <property type="term" value="F:GTPase activity"/>
    <property type="evidence" value="ECO:0007669"/>
    <property type="project" value="InterPro"/>
</dbReference>
<evidence type="ECO:0000313" key="4">
    <source>
        <dbReference type="Proteomes" id="UP000267029"/>
    </source>
</evidence>
<dbReference type="Pfam" id="PF00071">
    <property type="entry name" value="Ras"/>
    <property type="match status" value="1"/>
</dbReference>
<dbReference type="Gene3D" id="3.40.50.300">
    <property type="entry name" value="P-loop containing nucleotide triphosphate hydrolases"/>
    <property type="match status" value="1"/>
</dbReference>
<evidence type="ECO:0000256" key="2">
    <source>
        <dbReference type="ARBA" id="ARBA00023134"/>
    </source>
</evidence>
<dbReference type="SUPFAM" id="SSF52540">
    <property type="entry name" value="P-loop containing nucleoside triphosphate hydrolases"/>
    <property type="match status" value="1"/>
</dbReference>
<dbReference type="EMBL" id="UXSR01005258">
    <property type="protein sequence ID" value="VDD80394.1"/>
    <property type="molecule type" value="Genomic_DNA"/>
</dbReference>
<dbReference type="InterPro" id="IPR003578">
    <property type="entry name" value="Small_GTPase_Rho"/>
</dbReference>
<dbReference type="STRING" id="53468.A0A0R3UGM6"/>
<keyword evidence="4" id="KW-1185">Reference proteome</keyword>
<keyword evidence="2" id="KW-0342">GTP-binding</keyword>
<dbReference type="SMART" id="SM00173">
    <property type="entry name" value="RAS"/>
    <property type="match status" value="1"/>
</dbReference>
<dbReference type="WBParaSite" id="MCU_001947-RA">
    <property type="protein sequence ID" value="MCU_001947-RA"/>
    <property type="gene ID" value="MCU_001947"/>
</dbReference>
<dbReference type="PANTHER" id="PTHR24072">
    <property type="entry name" value="RHO FAMILY GTPASE"/>
    <property type="match status" value="1"/>
</dbReference>
<evidence type="ECO:0000313" key="5">
    <source>
        <dbReference type="WBParaSite" id="MCU_001947-RA"/>
    </source>
</evidence>
<evidence type="ECO:0000256" key="1">
    <source>
        <dbReference type="ARBA" id="ARBA00022741"/>
    </source>
</evidence>
<dbReference type="GO" id="GO:0007264">
    <property type="term" value="P:small GTPase-mediated signal transduction"/>
    <property type="evidence" value="ECO:0007669"/>
    <property type="project" value="InterPro"/>
</dbReference>
<reference evidence="3 4" key="1">
    <citation type="submission" date="2018-10" db="EMBL/GenBank/DDBJ databases">
        <authorList>
            <consortium name="Pathogen Informatics"/>
        </authorList>
    </citation>
    <scope>NUCLEOTIDE SEQUENCE [LARGE SCALE GENOMIC DNA]</scope>
</reference>
<dbReference type="NCBIfam" id="TIGR00231">
    <property type="entry name" value="small_GTP"/>
    <property type="match status" value="1"/>
</dbReference>
<sequence length="224" mass="24616">MSVVQENQVFTIKCVVVGDERVGKSCLIARLSGKPVDNEYRQTMVDMSTVRTFLGKTLTLVDFWDTPGAHNFQSIRLLAYQDTHIFAICFSVVVPESFSNVRKKWIPELKMYGPPNARFVLIGLQSDLRGDEAVNQSLHQMGLESPTIDQGAELAQTIGAIGYFECSSVTQTGVEAVLQGIKTSIANPLRIARHASVSFSSHADVEGVEELRKSLKALQRSSGP</sequence>
<dbReference type="OrthoDB" id="25896at2759"/>
<dbReference type="InterPro" id="IPR027417">
    <property type="entry name" value="P-loop_NTPase"/>
</dbReference>
<dbReference type="AlphaFoldDB" id="A0A0R3UGM6"/>
<protein>
    <submittedName>
        <fullName evidence="5">Rho-related GTP-binding protein RhoU</fullName>
    </submittedName>
</protein>
<dbReference type="PROSITE" id="PS51419">
    <property type="entry name" value="RAB"/>
    <property type="match status" value="1"/>
</dbReference>
<dbReference type="Proteomes" id="UP000267029">
    <property type="component" value="Unassembled WGS sequence"/>
</dbReference>
<accession>A0A0R3UGM6</accession>
<keyword evidence="1" id="KW-0547">Nucleotide-binding</keyword>
<dbReference type="InterPro" id="IPR001806">
    <property type="entry name" value="Small_GTPase"/>
</dbReference>
<dbReference type="SMART" id="SM00175">
    <property type="entry name" value="RAB"/>
    <property type="match status" value="1"/>
</dbReference>
<name>A0A0R3UGM6_MESCO</name>
<dbReference type="SMART" id="SM00174">
    <property type="entry name" value="RHO"/>
    <property type="match status" value="1"/>
</dbReference>
<evidence type="ECO:0000313" key="3">
    <source>
        <dbReference type="EMBL" id="VDD80394.1"/>
    </source>
</evidence>
<reference evidence="5" key="2">
    <citation type="submission" date="2019-11" db="UniProtKB">
        <authorList>
            <consortium name="WormBaseParasite"/>
        </authorList>
    </citation>
    <scope>IDENTIFICATION</scope>
</reference>
<dbReference type="PROSITE" id="PS51420">
    <property type="entry name" value="RHO"/>
    <property type="match status" value="1"/>
</dbReference>
<organism evidence="5">
    <name type="scientific">Mesocestoides corti</name>
    <name type="common">Flatworm</name>
    <dbReference type="NCBI Taxonomy" id="53468"/>
    <lineage>
        <taxon>Eukaryota</taxon>
        <taxon>Metazoa</taxon>
        <taxon>Spiralia</taxon>
        <taxon>Lophotrochozoa</taxon>
        <taxon>Platyhelminthes</taxon>
        <taxon>Cestoda</taxon>
        <taxon>Eucestoda</taxon>
        <taxon>Cyclophyllidea</taxon>
        <taxon>Mesocestoididae</taxon>
        <taxon>Mesocestoides</taxon>
    </lineage>
</organism>
<dbReference type="PROSITE" id="PS51421">
    <property type="entry name" value="RAS"/>
    <property type="match status" value="1"/>
</dbReference>
<dbReference type="PRINTS" id="PR00449">
    <property type="entry name" value="RASTRNSFRMNG"/>
</dbReference>